<dbReference type="Gene3D" id="3.90.550.10">
    <property type="entry name" value="Spore Coat Polysaccharide Biosynthesis Protein SpsA, Chain A"/>
    <property type="match status" value="1"/>
</dbReference>
<keyword evidence="3" id="KW-1185">Reference proteome</keyword>
<dbReference type="PANTHER" id="PTHR43685:SF2">
    <property type="entry name" value="GLYCOSYLTRANSFERASE 2-LIKE DOMAIN-CONTAINING PROTEIN"/>
    <property type="match status" value="1"/>
</dbReference>
<name>A0ABU8C1Q6_9GAMM</name>
<feature type="domain" description="Glycosyltransferase 2-like" evidence="1">
    <location>
        <begin position="5"/>
        <end position="130"/>
    </location>
</feature>
<dbReference type="Proteomes" id="UP001375382">
    <property type="component" value="Unassembled WGS sequence"/>
</dbReference>
<comment type="caution">
    <text evidence="2">The sequence shown here is derived from an EMBL/GenBank/DDBJ whole genome shotgun (WGS) entry which is preliminary data.</text>
</comment>
<dbReference type="EMBL" id="JALAAR010000001">
    <property type="protein sequence ID" value="MEH8015834.1"/>
    <property type="molecule type" value="Genomic_DNA"/>
</dbReference>
<dbReference type="SUPFAM" id="SSF53448">
    <property type="entry name" value="Nucleotide-diphospho-sugar transferases"/>
    <property type="match status" value="1"/>
</dbReference>
<gene>
    <name evidence="2" type="ORF">MN202_01195</name>
</gene>
<dbReference type="Pfam" id="PF00535">
    <property type="entry name" value="Glycos_transf_2"/>
    <property type="match status" value="1"/>
</dbReference>
<dbReference type="InterPro" id="IPR001173">
    <property type="entry name" value="Glyco_trans_2-like"/>
</dbReference>
<evidence type="ECO:0000259" key="1">
    <source>
        <dbReference type="Pfam" id="PF00535"/>
    </source>
</evidence>
<accession>A0ABU8C1Q6</accession>
<dbReference type="RefSeq" id="WP_335734254.1">
    <property type="nucleotide sequence ID" value="NZ_JALAAR010000001.1"/>
</dbReference>
<dbReference type="InterPro" id="IPR029044">
    <property type="entry name" value="Nucleotide-diphossugar_trans"/>
</dbReference>
<reference evidence="2 3" key="1">
    <citation type="journal article" date="2023" name="Ecotoxicol. Environ. Saf.">
        <title>Mercury remediation potential of mercury-resistant strain Rheinheimera metallidurans sp. nov. isolated from a municipal waste dumping site.</title>
        <authorList>
            <person name="Yadav V."/>
            <person name="Manjhi A."/>
            <person name="Vadakedath N."/>
        </authorList>
    </citation>
    <scope>NUCLEOTIDE SEQUENCE [LARGE SCALE GENOMIC DNA]</scope>
    <source>
        <strain evidence="2 3">E-49</strain>
    </source>
</reference>
<evidence type="ECO:0000313" key="3">
    <source>
        <dbReference type="Proteomes" id="UP001375382"/>
    </source>
</evidence>
<protein>
    <submittedName>
        <fullName evidence="2">Glycosyltransferase family 2 protein</fullName>
    </submittedName>
</protein>
<evidence type="ECO:0000313" key="2">
    <source>
        <dbReference type="EMBL" id="MEH8015834.1"/>
    </source>
</evidence>
<proteinExistence type="predicted"/>
<sequence length="309" mass="34326">MPAISIVIPLFNKVNSIARAIESVLQQTFTDFELIVVNDGSTDGSIQVINELIEPRIKLINQLNQGVSVARNKGVSVAQSNYVAFLDADDCYHPEFLHRIIELISLYPDAALFSCRFNIANEAGQIFTPKGLLADGAVGELSTFLTDFKRDRTLIHPSCMAVNKSLFFACGGFPEGKKVGEDLQLILCMSLLGAVAHCHIVSATVHRDAENRTHHRLKAEPACHLQYFLSSDDWQKNVSKDQIAMMSDFVRHNTLLHIAGAALLGQRNLALCYSAMLWRHHPLQSIAGYCISIAPKTILDWLKRRRNSA</sequence>
<organism evidence="2 3">
    <name type="scientific">Rheinheimera muenzenbergensis</name>
    <dbReference type="NCBI Taxonomy" id="1193628"/>
    <lineage>
        <taxon>Bacteria</taxon>
        <taxon>Pseudomonadati</taxon>
        <taxon>Pseudomonadota</taxon>
        <taxon>Gammaproteobacteria</taxon>
        <taxon>Chromatiales</taxon>
        <taxon>Chromatiaceae</taxon>
        <taxon>Rheinheimera</taxon>
    </lineage>
</organism>
<dbReference type="CDD" id="cd00761">
    <property type="entry name" value="Glyco_tranf_GTA_type"/>
    <property type="match status" value="1"/>
</dbReference>
<dbReference type="InterPro" id="IPR050834">
    <property type="entry name" value="Glycosyltransf_2"/>
</dbReference>
<dbReference type="PANTHER" id="PTHR43685">
    <property type="entry name" value="GLYCOSYLTRANSFERASE"/>
    <property type="match status" value="1"/>
</dbReference>